<evidence type="ECO:0000313" key="5">
    <source>
        <dbReference type="EMBL" id="PIO66037.1"/>
    </source>
</evidence>
<feature type="disulfide bond" evidence="3">
    <location>
        <begin position="45"/>
        <end position="54"/>
    </location>
</feature>
<evidence type="ECO:0000259" key="4">
    <source>
        <dbReference type="PROSITE" id="PS50027"/>
    </source>
</evidence>
<gene>
    <name evidence="5" type="ORF">TELCIR_12262</name>
</gene>
<protein>
    <submittedName>
        <fullName evidence="5">Laminin EGF-like protein</fullName>
    </submittedName>
</protein>
<organism evidence="5 6">
    <name type="scientific">Teladorsagia circumcincta</name>
    <name type="common">Brown stomach worm</name>
    <name type="synonym">Ostertagia circumcincta</name>
    <dbReference type="NCBI Taxonomy" id="45464"/>
    <lineage>
        <taxon>Eukaryota</taxon>
        <taxon>Metazoa</taxon>
        <taxon>Ecdysozoa</taxon>
        <taxon>Nematoda</taxon>
        <taxon>Chromadorea</taxon>
        <taxon>Rhabditida</taxon>
        <taxon>Rhabditina</taxon>
        <taxon>Rhabditomorpha</taxon>
        <taxon>Strongyloidea</taxon>
        <taxon>Trichostrongylidae</taxon>
        <taxon>Teladorsagia</taxon>
    </lineage>
</organism>
<dbReference type="Pfam" id="PF00053">
    <property type="entry name" value="EGF_laminin"/>
    <property type="match status" value="2"/>
</dbReference>
<dbReference type="Gene3D" id="2.170.300.10">
    <property type="entry name" value="Tie2 ligand-binding domain superfamily"/>
    <property type="match status" value="1"/>
</dbReference>
<dbReference type="FunFam" id="2.10.25.10:FF:000388">
    <property type="entry name" value="Laminin subunit alpha"/>
    <property type="match status" value="1"/>
</dbReference>
<reference evidence="5 6" key="1">
    <citation type="submission" date="2015-09" db="EMBL/GenBank/DDBJ databases">
        <title>Draft genome of the parasitic nematode Teladorsagia circumcincta isolate WARC Sus (inbred).</title>
        <authorList>
            <person name="Mitreva M."/>
        </authorList>
    </citation>
    <scope>NUCLEOTIDE SEQUENCE [LARGE SCALE GENOMIC DNA]</scope>
    <source>
        <strain evidence="5 6">S</strain>
    </source>
</reference>
<dbReference type="GO" id="GO:0007411">
    <property type="term" value="P:axon guidance"/>
    <property type="evidence" value="ECO:0007669"/>
    <property type="project" value="TreeGrafter"/>
</dbReference>
<feature type="disulfide bond" evidence="3">
    <location>
        <begin position="25"/>
        <end position="37"/>
    </location>
</feature>
<evidence type="ECO:0000256" key="1">
    <source>
        <dbReference type="ARBA" id="ARBA00023157"/>
    </source>
</evidence>
<dbReference type="GO" id="GO:0009887">
    <property type="term" value="P:animal organ morphogenesis"/>
    <property type="evidence" value="ECO:0007669"/>
    <property type="project" value="TreeGrafter"/>
</dbReference>
<dbReference type="OrthoDB" id="10011303at2759"/>
<dbReference type="SUPFAM" id="SSF57196">
    <property type="entry name" value="EGF/Laminin"/>
    <property type="match status" value="2"/>
</dbReference>
<dbReference type="EMBL" id="KZ348551">
    <property type="protein sequence ID" value="PIO66037.1"/>
    <property type="molecule type" value="Genomic_DNA"/>
</dbReference>
<dbReference type="PANTHER" id="PTHR10574">
    <property type="entry name" value="NETRIN/LAMININ-RELATED"/>
    <property type="match status" value="1"/>
</dbReference>
<dbReference type="SMART" id="SM00180">
    <property type="entry name" value="EGF_Lam"/>
    <property type="match status" value="2"/>
</dbReference>
<dbReference type="PROSITE" id="PS50027">
    <property type="entry name" value="EGF_LAM_2"/>
    <property type="match status" value="1"/>
</dbReference>
<dbReference type="InterPro" id="IPR050440">
    <property type="entry name" value="Laminin/Netrin_ECM"/>
</dbReference>
<dbReference type="GO" id="GO:0005604">
    <property type="term" value="C:basement membrane"/>
    <property type="evidence" value="ECO:0007669"/>
    <property type="project" value="TreeGrafter"/>
</dbReference>
<dbReference type="AlphaFoldDB" id="A0A2G9U6Y8"/>
<keyword evidence="1 3" id="KW-1015">Disulfide bond</keyword>
<dbReference type="Proteomes" id="UP000230423">
    <property type="component" value="Unassembled WGS sequence"/>
</dbReference>
<evidence type="ECO:0000256" key="2">
    <source>
        <dbReference type="ARBA" id="ARBA00023292"/>
    </source>
</evidence>
<evidence type="ECO:0000256" key="3">
    <source>
        <dbReference type="PROSITE-ProRule" id="PRU00460"/>
    </source>
</evidence>
<evidence type="ECO:0000313" key="6">
    <source>
        <dbReference type="Proteomes" id="UP000230423"/>
    </source>
</evidence>
<dbReference type="PANTHER" id="PTHR10574:SF436">
    <property type="entry name" value="LAMININ SUBUNIT ALPHA-2"/>
    <property type="match status" value="1"/>
</dbReference>
<accession>A0A2G9U6Y8</accession>
<sequence>MTYKLKRFEGIIEVDFLNLAQYVACSCLIDGAKGKACDSKGQCYCKGDFEGERCDRCKPNFYSFSACEECNCHPAGVTPDFAECDNVQFGELCSCRKNVDGRICDQCEPTFWDQQYHYADGCIECGYNLNGTLAILNTCDLKSDQCLCNARRQDDNVKNALTASMTWKALTN</sequence>
<feature type="domain" description="Laminin EGF-like" evidence="4">
    <location>
        <begin position="25"/>
        <end position="74"/>
    </location>
</feature>
<dbReference type="PROSITE" id="PS51257">
    <property type="entry name" value="PROKAR_LIPOPROTEIN"/>
    <property type="match status" value="1"/>
</dbReference>
<dbReference type="Gene3D" id="2.10.25.10">
    <property type="entry name" value="Laminin"/>
    <property type="match status" value="1"/>
</dbReference>
<dbReference type="PROSITE" id="PS01248">
    <property type="entry name" value="EGF_LAM_1"/>
    <property type="match status" value="1"/>
</dbReference>
<proteinExistence type="predicted"/>
<keyword evidence="2 3" id="KW-0424">Laminin EGF-like domain</keyword>
<keyword evidence="6" id="KW-1185">Reference proteome</keyword>
<dbReference type="GO" id="GO:0005201">
    <property type="term" value="F:extracellular matrix structural constituent"/>
    <property type="evidence" value="ECO:0007669"/>
    <property type="project" value="TreeGrafter"/>
</dbReference>
<dbReference type="InterPro" id="IPR002049">
    <property type="entry name" value="LE_dom"/>
</dbReference>
<comment type="caution">
    <text evidence="3">Lacks conserved residue(s) required for the propagation of feature annotation.</text>
</comment>
<name>A0A2G9U6Y8_TELCI</name>
<dbReference type="GO" id="GO:0009888">
    <property type="term" value="P:tissue development"/>
    <property type="evidence" value="ECO:0007669"/>
    <property type="project" value="TreeGrafter"/>
</dbReference>
<dbReference type="CDD" id="cd00055">
    <property type="entry name" value="EGF_Lam"/>
    <property type="match status" value="2"/>
</dbReference>